<evidence type="ECO:0000256" key="1">
    <source>
        <dbReference type="SAM" id="Phobius"/>
    </source>
</evidence>
<dbReference type="KEGG" id="amyt:AMYT_2690"/>
<accession>A0AAX2AD10</accession>
<keyword evidence="3" id="KW-1185">Reference proteome</keyword>
<evidence type="ECO:0008006" key="4">
    <source>
        <dbReference type="Google" id="ProtNLM"/>
    </source>
</evidence>
<comment type="caution">
    <text evidence="2">The sequence shown here is derived from an EMBL/GenBank/DDBJ whole genome shotgun (WGS) entry which is preliminary data.</text>
</comment>
<gene>
    <name evidence="2" type="ORF">CP985_13045</name>
</gene>
<keyword evidence="1" id="KW-0812">Transmembrane</keyword>
<protein>
    <recommendedName>
        <fullName evidence="4">DUF1574 domain-containing protein</fullName>
    </recommendedName>
</protein>
<name>A0AAX2AD10_9BACT</name>
<keyword evidence="1" id="KW-0472">Membrane</keyword>
<evidence type="ECO:0000313" key="3">
    <source>
        <dbReference type="Proteomes" id="UP000290092"/>
    </source>
</evidence>
<keyword evidence="1" id="KW-1133">Transmembrane helix</keyword>
<evidence type="ECO:0000313" key="2">
    <source>
        <dbReference type="EMBL" id="RXK13726.1"/>
    </source>
</evidence>
<organism evidence="2 3">
    <name type="scientific">Malaciobacter mytili LMG 24559</name>
    <dbReference type="NCBI Taxonomy" id="1032238"/>
    <lineage>
        <taxon>Bacteria</taxon>
        <taxon>Pseudomonadati</taxon>
        <taxon>Campylobacterota</taxon>
        <taxon>Epsilonproteobacteria</taxon>
        <taxon>Campylobacterales</taxon>
        <taxon>Arcobacteraceae</taxon>
        <taxon>Malaciobacter</taxon>
    </lineage>
</organism>
<reference evidence="2 3" key="1">
    <citation type="submission" date="2017-09" db="EMBL/GenBank/DDBJ databases">
        <title>Genomics of the genus Arcobacter.</title>
        <authorList>
            <person name="Perez-Cataluna A."/>
            <person name="Figueras M.J."/>
            <person name="Salas-Masso N."/>
        </authorList>
    </citation>
    <scope>NUCLEOTIDE SEQUENCE [LARGE SCALE GENOMIC DNA]</scope>
    <source>
        <strain evidence="2 3">CECT 7386</strain>
    </source>
</reference>
<feature type="transmembrane region" description="Helical" evidence="1">
    <location>
        <begin position="7"/>
        <end position="29"/>
    </location>
</feature>
<proteinExistence type="predicted"/>
<dbReference type="EMBL" id="NXID01000057">
    <property type="protein sequence ID" value="RXK13726.1"/>
    <property type="molecule type" value="Genomic_DNA"/>
</dbReference>
<dbReference type="AlphaFoldDB" id="A0AAX2AD10"/>
<dbReference type="Proteomes" id="UP000290092">
    <property type="component" value="Unassembled WGS sequence"/>
</dbReference>
<sequence>MDNNYKFIFTLITSIIFSLSIILFINYTINPFNYFKKSGNNFLSSSFFSKTPPSNIMYKMTEDLKYNKLKEIIIGSSRTLYGFNTCEKDILKVGKTGITLNETNLLLNEALKNKNIKTIFIEVGILDTNKNKVVSSIQPSFWEANFTLNALYVSIRTFFEYLFEKQTYQSPNCNFKVFKVFHEANDKKLLDYYSKISSDLFLKNISFFISTLIENKDLNNKKIIFFLPPINSQITNLPIKELISKKFKDKINVNPSVKFISYNEVLKVNDSIKQDWYDLNHFKPILGNKFLEKIQTIY</sequence>